<protein>
    <submittedName>
        <fullName evidence="2">Uncharacterized protein</fullName>
    </submittedName>
</protein>
<dbReference type="RefSeq" id="WP_112377814.1">
    <property type="nucleotide sequence ID" value="NZ_CP030104.1"/>
</dbReference>
<gene>
    <name evidence="2" type="ORF">HME9304_01330</name>
</gene>
<dbReference type="AlphaFoldDB" id="A0A2Z4LRK7"/>
<sequence length="125" mass="14393">MIALLLFLAKSVHVLKAIIYPFLALLLMFSILAPSIMLLLDNKYEIAVPQDLNEEEKKQENEPEKNFDYKNSVLINSIAAKTRVYTKKILCHSSYLFTVSIFDAEIPFPPPRKFVQSSNFFTFIC</sequence>
<dbReference type="KEGG" id="spon:HME9304_01330"/>
<evidence type="ECO:0000313" key="3">
    <source>
        <dbReference type="Proteomes" id="UP000248536"/>
    </source>
</evidence>
<keyword evidence="1" id="KW-0472">Membrane</keyword>
<feature type="transmembrane region" description="Helical" evidence="1">
    <location>
        <begin position="18"/>
        <end position="40"/>
    </location>
</feature>
<keyword evidence="1" id="KW-0812">Transmembrane</keyword>
<evidence type="ECO:0000313" key="2">
    <source>
        <dbReference type="EMBL" id="AWX44330.1"/>
    </source>
</evidence>
<accession>A0A2Z4LRK7</accession>
<name>A0A2Z4LRK7_9FLAO</name>
<dbReference type="EMBL" id="CP030104">
    <property type="protein sequence ID" value="AWX44330.1"/>
    <property type="molecule type" value="Genomic_DNA"/>
</dbReference>
<proteinExistence type="predicted"/>
<keyword evidence="1" id="KW-1133">Transmembrane helix</keyword>
<keyword evidence="3" id="KW-1185">Reference proteome</keyword>
<evidence type="ECO:0000256" key="1">
    <source>
        <dbReference type="SAM" id="Phobius"/>
    </source>
</evidence>
<organism evidence="2 3">
    <name type="scientific">Flagellimonas maritima</name>
    <dbReference type="NCBI Taxonomy" id="1383885"/>
    <lineage>
        <taxon>Bacteria</taxon>
        <taxon>Pseudomonadati</taxon>
        <taxon>Bacteroidota</taxon>
        <taxon>Flavobacteriia</taxon>
        <taxon>Flavobacteriales</taxon>
        <taxon>Flavobacteriaceae</taxon>
        <taxon>Flagellimonas</taxon>
    </lineage>
</organism>
<reference evidence="2 3" key="1">
    <citation type="submission" date="2018-06" db="EMBL/GenBank/DDBJ databases">
        <title>Spongiibacterium sp. HME9304 Genome sequencing and assembly.</title>
        <authorList>
            <person name="Kang H."/>
            <person name="Kim H."/>
            <person name="Joh K."/>
        </authorList>
    </citation>
    <scope>NUCLEOTIDE SEQUENCE [LARGE SCALE GENOMIC DNA]</scope>
    <source>
        <strain evidence="2 3">HME9304</strain>
    </source>
</reference>
<dbReference type="Proteomes" id="UP000248536">
    <property type="component" value="Chromosome"/>
</dbReference>